<organism evidence="1 2">
    <name type="scientific">Photobacterium marinum</name>
    <dbReference type="NCBI Taxonomy" id="1056511"/>
    <lineage>
        <taxon>Bacteria</taxon>
        <taxon>Pseudomonadati</taxon>
        <taxon>Pseudomonadota</taxon>
        <taxon>Gammaproteobacteria</taxon>
        <taxon>Vibrionales</taxon>
        <taxon>Vibrionaceae</taxon>
        <taxon>Photobacterium</taxon>
    </lineage>
</organism>
<comment type="caution">
    <text evidence="1">The sequence shown here is derived from an EMBL/GenBank/DDBJ whole genome shotgun (WGS) entry which is preliminary data.</text>
</comment>
<name>L8JEF9_9GAMM</name>
<dbReference type="OrthoDB" id="6631494at2"/>
<sequence>MVNGINTGFTQALNRTQLSDNHSSSVQSAGLLPPANATELPSIEIPSTNDTASRVLSGSHLEHFNHLPQMTRDLLMATPFIQQQKEPLDDKAFKQIMAAAGQLETYDGPKERLQLTADTLLGKTYSVGDLNLMSKALAHLEQQPFSADVKEKMGDALYALRKLDVNSDAKTYSSAYERLSELADAMPKDQAQTVSVRLIAEQVRSGGMEKLRDEFKQSLREQMQPLTKGGSERAASFSFNIGGALGLLGIKAGSATVGLKYDVKVTGNDDTRIRASHKGTLELGFSAGPEADDKSKLSVALKGSLGVGKTQAFSNLDGFIDYHANDMLVSFAGDGVNKLANIKGIRQVRQADAQMREVISHRPELAKQLIHQGLLSPGEKIQVIPKHAPTPIEVKSVSLDGNVSIEATLAEFAGITTGAQSSITNTTFTKHANLLDVLMTEPGRIESRPDKFFSVSVPEPYMASNASEALGQRTTLAGNKGKQWIEKIQQELEFLAKKHAEDPLGQDDHRVEMYMDQLAAKRNELKNVIVTLKQEYDAYLDVVNRYDAVRQDKESHTLKGDLARVKHAFEGNRGVEGRGEYLRAVMCTHAKLNQAYMASFVNGDVPHLIPHEAPFNEYLTSVVDDYSTPQLNLEQKKHIDKNLTLTSGAQSTDKQASKSFSAKLDIPLVGKKEVGITVRYNKIEGHINPDNDGDYLNVAIKADIPAMTDRATAIKGLFKEGIGKYLSNNNLSYQEIAGLDELSVSGSLGSSTQLEGNFVRGEDGKYHLQYVRATDSTSLGASGSVTAGVVTVGGGVSISGNDHLAEWIGDNTLSYLQTKYNGWQNGQQMQLWEQYTANHHSGLGNIFDRVNDHSSNLAKELDKRAQEIPNGNELKALLQEKAAQYHEAKTPEHFEHAMDALNAYFKSEYQAYKDESQERLYPKYNDS</sequence>
<evidence type="ECO:0000313" key="2">
    <source>
        <dbReference type="Proteomes" id="UP000011134"/>
    </source>
</evidence>
<dbReference type="Proteomes" id="UP000011134">
    <property type="component" value="Unassembled WGS sequence"/>
</dbReference>
<keyword evidence="2" id="KW-1185">Reference proteome</keyword>
<reference evidence="1 2" key="1">
    <citation type="submission" date="2012-12" db="EMBL/GenBank/DDBJ databases">
        <title>Genome Assembly of Photobacterium sp. AK15.</title>
        <authorList>
            <person name="Khatri I."/>
            <person name="Vaidya B."/>
            <person name="Srinivas T.N.R."/>
            <person name="Subramanian S."/>
            <person name="Pinnaka A."/>
        </authorList>
    </citation>
    <scope>NUCLEOTIDE SEQUENCE [LARGE SCALE GENOMIC DNA]</scope>
    <source>
        <strain evidence="1 2">AK15</strain>
    </source>
</reference>
<dbReference type="PATRIC" id="fig|1056511.3.peg.802"/>
<gene>
    <name evidence="1" type="ORF">C942_02740</name>
</gene>
<proteinExistence type="predicted"/>
<dbReference type="EMBL" id="AMZO01000003">
    <property type="protein sequence ID" value="ELR67231.1"/>
    <property type="molecule type" value="Genomic_DNA"/>
</dbReference>
<dbReference type="RefSeq" id="WP_007462677.1">
    <property type="nucleotide sequence ID" value="NZ_AMZO01000003.1"/>
</dbReference>
<protein>
    <submittedName>
        <fullName evidence="1">Uncharacterized protein</fullName>
    </submittedName>
</protein>
<accession>L8JEF9</accession>
<dbReference type="AlphaFoldDB" id="L8JEF9"/>
<evidence type="ECO:0000313" key="1">
    <source>
        <dbReference type="EMBL" id="ELR67231.1"/>
    </source>
</evidence>